<dbReference type="GO" id="GO:0016491">
    <property type="term" value="F:oxidoreductase activity"/>
    <property type="evidence" value="ECO:0007669"/>
    <property type="project" value="InterPro"/>
</dbReference>
<dbReference type="SUPFAM" id="SSF54373">
    <property type="entry name" value="FAD-linked reductases, C-terminal domain"/>
    <property type="match status" value="1"/>
</dbReference>
<reference evidence="2" key="1">
    <citation type="submission" date="2021-01" db="EMBL/GenBank/DDBJ databases">
        <authorList>
            <person name="Corre E."/>
            <person name="Pelletier E."/>
            <person name="Niang G."/>
            <person name="Scheremetjew M."/>
            <person name="Finn R."/>
            <person name="Kale V."/>
            <person name="Holt S."/>
            <person name="Cochrane G."/>
            <person name="Meng A."/>
            <person name="Brown T."/>
            <person name="Cohen L."/>
        </authorList>
    </citation>
    <scope>NUCLEOTIDE SEQUENCE</scope>
    <source>
        <strain evidence="2">CCMP3303</strain>
    </source>
</reference>
<gene>
    <name evidence="2" type="ORF">MPOL1434_LOCUS3004</name>
</gene>
<dbReference type="InterPro" id="IPR002937">
    <property type="entry name" value="Amino_oxidase"/>
</dbReference>
<dbReference type="Pfam" id="PF01593">
    <property type="entry name" value="Amino_oxidase"/>
    <property type="match status" value="1"/>
</dbReference>
<name>A0A7S0AIA1_9STRA</name>
<evidence type="ECO:0000259" key="1">
    <source>
        <dbReference type="Pfam" id="PF01593"/>
    </source>
</evidence>
<dbReference type="AlphaFoldDB" id="A0A7S0AIA1"/>
<dbReference type="InterPro" id="IPR050281">
    <property type="entry name" value="Flavin_monoamine_oxidase"/>
</dbReference>
<dbReference type="InterPro" id="IPR036188">
    <property type="entry name" value="FAD/NAD-bd_sf"/>
</dbReference>
<dbReference type="PANTHER" id="PTHR10742:SF410">
    <property type="entry name" value="LYSINE-SPECIFIC HISTONE DEMETHYLASE 2"/>
    <property type="match status" value="1"/>
</dbReference>
<dbReference type="Gene3D" id="3.50.50.60">
    <property type="entry name" value="FAD/NAD(P)-binding domain"/>
    <property type="match status" value="1"/>
</dbReference>
<protein>
    <recommendedName>
        <fullName evidence="1">Amine oxidase domain-containing protein</fullName>
    </recommendedName>
</protein>
<dbReference type="SUPFAM" id="SSF51905">
    <property type="entry name" value="FAD/NAD(P)-binding domain"/>
    <property type="match status" value="1"/>
</dbReference>
<accession>A0A7S0AIA1</accession>
<dbReference type="PANTHER" id="PTHR10742">
    <property type="entry name" value="FLAVIN MONOAMINE OXIDASE"/>
    <property type="match status" value="1"/>
</dbReference>
<dbReference type="Gene3D" id="3.90.660.10">
    <property type="match status" value="1"/>
</dbReference>
<evidence type="ECO:0000313" key="2">
    <source>
        <dbReference type="EMBL" id="CAD8364550.1"/>
    </source>
</evidence>
<proteinExistence type="predicted"/>
<sequence>MPNTVVQSIDYRSGDSVLIETKNAVEDNHLPVRATKVLVTVPLGVLKADSINFVPKLPRSKLRAMERAGFGALDKFIMYWDDRTMSAFPQSSLAWDNLMDQDWLGLILPPKMMGNFTSFFNSRSYSGMYTLTAWIAGSDARRMDAVDDETILHAHVMPNLQIIFGKEMPEPTAYRMTRWSEEEFSRGSYSYPAVGKSHSDVVQRLGEPVNNELFFAGEHTSSRWYGTTAGAFQSGRAAATSIAIAL</sequence>
<dbReference type="EMBL" id="HBEJ01005141">
    <property type="protein sequence ID" value="CAD8364550.1"/>
    <property type="molecule type" value="Transcribed_RNA"/>
</dbReference>
<organism evidence="2">
    <name type="scientific">Minutocellus polymorphus</name>
    <dbReference type="NCBI Taxonomy" id="265543"/>
    <lineage>
        <taxon>Eukaryota</taxon>
        <taxon>Sar</taxon>
        <taxon>Stramenopiles</taxon>
        <taxon>Ochrophyta</taxon>
        <taxon>Bacillariophyta</taxon>
        <taxon>Mediophyceae</taxon>
        <taxon>Cymatosirophycidae</taxon>
        <taxon>Cymatosirales</taxon>
        <taxon>Cymatosiraceae</taxon>
        <taxon>Minutocellus</taxon>
    </lineage>
</organism>
<feature type="domain" description="Amine oxidase" evidence="1">
    <location>
        <begin position="3"/>
        <end position="242"/>
    </location>
</feature>